<dbReference type="STRING" id="7070.A0A139WNJ1"/>
<dbReference type="PANTHER" id="PTHR19443">
    <property type="entry name" value="HEXOKINASE"/>
    <property type="match status" value="1"/>
</dbReference>
<dbReference type="InterPro" id="IPR001312">
    <property type="entry name" value="Hexokinase"/>
</dbReference>
<dbReference type="GO" id="GO:0004340">
    <property type="term" value="F:glucokinase activity"/>
    <property type="evidence" value="ECO:0000318"/>
    <property type="project" value="GO_Central"/>
</dbReference>
<evidence type="ECO:0000256" key="13">
    <source>
        <dbReference type="ARBA" id="ARBA00059457"/>
    </source>
</evidence>
<dbReference type="GO" id="GO:0005536">
    <property type="term" value="F:D-glucose binding"/>
    <property type="evidence" value="ECO:0007669"/>
    <property type="project" value="InterPro"/>
</dbReference>
<evidence type="ECO:0000256" key="6">
    <source>
        <dbReference type="ARBA" id="ARBA00022777"/>
    </source>
</evidence>
<sequence length="573" mass="64382">MHPKQHPSQKRTCMCRPLPIPRTECQNPEASNLNYHTPALDQSHSPNVEARSGYHGAVCGREIVKLIVLYIFVCVRRVGFNTHIHVSRRDCYFHIVLSPLSIVGFSFVRVGFSDFLSEKMGFRRNSHSQAQAAIREKCQELILSNAQLEEYKKKLLNDLKKGLGKATHPTSIVKCFITYVQDLPDGSETGKFLALDLGGTNFRVLLIELSKNHFEMRSKIFAIPQHIMLGSGEQLFDHIADCLAKFAKDEKIQHEVLPLGFTFSFPLMQKGLTKGILERWTKGFNCSNVVGNDVVQMLKDAIDRRGDIQIEVCAILNDTTGTLMSCAWKNRYCKIGLIIGTGTNACYVEDQKNAEMFDEPDRGSGKVLINCEWGAFGDDGALDFVRTQYDREVDEHTVNPGKQLHEKMISGMYMGELVRLALERFTNEGLLFGGKGSDQLFTRDRFYTKYVSEIESDPPGTFTNCKEILEELGLKHATEQDCINVRYVCECISRRAAHLASAGIATLLNKMKEPRVTVGIDGSLYRFHPHFHNLMMEKISELVEPGIVFDLMLSEDGSGRGAALVAAVASRKR</sequence>
<evidence type="ECO:0000256" key="9">
    <source>
        <dbReference type="ARBA" id="ARBA00044613"/>
    </source>
</evidence>
<comment type="pathway">
    <text evidence="2">Carbohydrate metabolism; hexose metabolism.</text>
</comment>
<dbReference type="PROSITE" id="PS00378">
    <property type="entry name" value="HEXOKINASE_1"/>
    <property type="match status" value="1"/>
</dbReference>
<dbReference type="InterPro" id="IPR043129">
    <property type="entry name" value="ATPase_NBD"/>
</dbReference>
<proteinExistence type="inferred from homology"/>
<evidence type="ECO:0000256" key="11">
    <source>
        <dbReference type="ARBA" id="ARBA00048160"/>
    </source>
</evidence>
<evidence type="ECO:0000259" key="16">
    <source>
        <dbReference type="Pfam" id="PF00349"/>
    </source>
</evidence>
<dbReference type="GO" id="GO:0006006">
    <property type="term" value="P:glucose metabolic process"/>
    <property type="evidence" value="ECO:0000318"/>
    <property type="project" value="GO_Central"/>
</dbReference>
<dbReference type="Gene3D" id="3.30.420.40">
    <property type="match status" value="1"/>
</dbReference>
<dbReference type="AlphaFoldDB" id="A0A139WNJ1"/>
<reference evidence="18 19" key="1">
    <citation type="journal article" date="2008" name="Nature">
        <title>The genome of the model beetle and pest Tribolium castaneum.</title>
        <authorList>
            <consortium name="Tribolium Genome Sequencing Consortium"/>
            <person name="Richards S."/>
            <person name="Gibbs R.A."/>
            <person name="Weinstock G.M."/>
            <person name="Brown S.J."/>
            <person name="Denell R."/>
            <person name="Beeman R.W."/>
            <person name="Gibbs R."/>
            <person name="Beeman R.W."/>
            <person name="Brown S.J."/>
            <person name="Bucher G."/>
            <person name="Friedrich M."/>
            <person name="Grimmelikhuijzen C.J."/>
            <person name="Klingler M."/>
            <person name="Lorenzen M."/>
            <person name="Richards S."/>
            <person name="Roth S."/>
            <person name="Schroder R."/>
            <person name="Tautz D."/>
            <person name="Zdobnov E.M."/>
            <person name="Muzny D."/>
            <person name="Gibbs R.A."/>
            <person name="Weinstock G.M."/>
            <person name="Attaway T."/>
            <person name="Bell S."/>
            <person name="Buhay C.J."/>
            <person name="Chandrabose M.N."/>
            <person name="Chavez D."/>
            <person name="Clerk-Blankenburg K.P."/>
            <person name="Cree A."/>
            <person name="Dao M."/>
            <person name="Davis C."/>
            <person name="Chacko J."/>
            <person name="Dinh H."/>
            <person name="Dugan-Rocha S."/>
            <person name="Fowler G."/>
            <person name="Garner T.T."/>
            <person name="Garnes J."/>
            <person name="Gnirke A."/>
            <person name="Hawes A."/>
            <person name="Hernandez J."/>
            <person name="Hines S."/>
            <person name="Holder M."/>
            <person name="Hume J."/>
            <person name="Jhangiani S.N."/>
            <person name="Joshi V."/>
            <person name="Khan Z.M."/>
            <person name="Jackson L."/>
            <person name="Kovar C."/>
            <person name="Kowis A."/>
            <person name="Lee S."/>
            <person name="Lewis L.R."/>
            <person name="Margolis J."/>
            <person name="Morgan M."/>
            <person name="Nazareth L.V."/>
            <person name="Nguyen N."/>
            <person name="Okwuonu G."/>
            <person name="Parker D."/>
            <person name="Richards S."/>
            <person name="Ruiz S.J."/>
            <person name="Santibanez J."/>
            <person name="Savard J."/>
            <person name="Scherer S.E."/>
            <person name="Schneider B."/>
            <person name="Sodergren E."/>
            <person name="Tautz D."/>
            <person name="Vattahil S."/>
            <person name="Villasana D."/>
            <person name="White C.S."/>
            <person name="Wright R."/>
            <person name="Park Y."/>
            <person name="Beeman R.W."/>
            <person name="Lord J."/>
            <person name="Oppert B."/>
            <person name="Lorenzen M."/>
            <person name="Brown S."/>
            <person name="Wang L."/>
            <person name="Savard J."/>
            <person name="Tautz D."/>
            <person name="Richards S."/>
            <person name="Weinstock G."/>
            <person name="Gibbs R.A."/>
            <person name="Liu Y."/>
            <person name="Worley K."/>
            <person name="Weinstock G."/>
            <person name="Elsik C.G."/>
            <person name="Reese J.T."/>
            <person name="Elhaik E."/>
            <person name="Landan G."/>
            <person name="Graur D."/>
            <person name="Arensburger P."/>
            <person name="Atkinson P."/>
            <person name="Beeman R.W."/>
            <person name="Beidler J."/>
            <person name="Brown S.J."/>
            <person name="Demuth J.P."/>
            <person name="Drury D.W."/>
            <person name="Du Y.Z."/>
            <person name="Fujiwara H."/>
            <person name="Lorenzen M."/>
            <person name="Maselli V."/>
            <person name="Osanai M."/>
            <person name="Park Y."/>
            <person name="Robertson H.M."/>
            <person name="Tu Z."/>
            <person name="Wang J.J."/>
            <person name="Wang S."/>
            <person name="Richards S."/>
            <person name="Song H."/>
            <person name="Zhang L."/>
            <person name="Sodergren E."/>
            <person name="Werner D."/>
            <person name="Stanke M."/>
            <person name="Morgenstern B."/>
            <person name="Solovyev V."/>
            <person name="Kosarev P."/>
            <person name="Brown G."/>
            <person name="Chen H.C."/>
            <person name="Ermolaeva O."/>
            <person name="Hlavina W."/>
            <person name="Kapustin Y."/>
            <person name="Kiryutin B."/>
            <person name="Kitts P."/>
            <person name="Maglott D."/>
            <person name="Pruitt K."/>
            <person name="Sapojnikov V."/>
            <person name="Souvorov A."/>
            <person name="Mackey A.J."/>
            <person name="Waterhouse R.M."/>
            <person name="Wyder S."/>
            <person name="Zdobnov E.M."/>
            <person name="Zdobnov E.M."/>
            <person name="Wyder S."/>
            <person name="Kriventseva E.V."/>
            <person name="Kadowaki T."/>
            <person name="Bork P."/>
            <person name="Aranda M."/>
            <person name="Bao R."/>
            <person name="Beermann A."/>
            <person name="Berns N."/>
            <person name="Bolognesi R."/>
            <person name="Bonneton F."/>
            <person name="Bopp D."/>
            <person name="Brown S.J."/>
            <person name="Bucher G."/>
            <person name="Butts T."/>
            <person name="Chaumot A."/>
            <person name="Denell R.E."/>
            <person name="Ferrier D.E."/>
            <person name="Friedrich M."/>
            <person name="Gordon C.M."/>
            <person name="Jindra M."/>
            <person name="Klingler M."/>
            <person name="Lan Q."/>
            <person name="Lattorff H.M."/>
            <person name="Laudet V."/>
            <person name="von Levetsow C."/>
            <person name="Liu Z."/>
            <person name="Lutz R."/>
            <person name="Lynch J.A."/>
            <person name="da Fonseca R.N."/>
            <person name="Posnien N."/>
            <person name="Reuter R."/>
            <person name="Roth S."/>
            <person name="Savard J."/>
            <person name="Schinko J.B."/>
            <person name="Schmitt C."/>
            <person name="Schoppmeier M."/>
            <person name="Schroder R."/>
            <person name="Shippy T.D."/>
            <person name="Simonnet F."/>
            <person name="Marques-Souza H."/>
            <person name="Tautz D."/>
            <person name="Tomoyasu Y."/>
            <person name="Trauner J."/>
            <person name="Van der Zee M."/>
            <person name="Vervoort M."/>
            <person name="Wittkopp N."/>
            <person name="Wimmer E.A."/>
            <person name="Yang X."/>
            <person name="Jones A.K."/>
            <person name="Sattelle D.B."/>
            <person name="Ebert P.R."/>
            <person name="Nelson D."/>
            <person name="Scott J.G."/>
            <person name="Beeman R.W."/>
            <person name="Muthukrishnan S."/>
            <person name="Kramer K.J."/>
            <person name="Arakane Y."/>
            <person name="Beeman R.W."/>
            <person name="Zhu Q."/>
            <person name="Hogenkamp D."/>
            <person name="Dixit R."/>
            <person name="Oppert B."/>
            <person name="Jiang H."/>
            <person name="Zou Z."/>
            <person name="Marshall J."/>
            <person name="Elpidina E."/>
            <person name="Vinokurov K."/>
            <person name="Oppert C."/>
            <person name="Zou Z."/>
            <person name="Evans J."/>
            <person name="Lu Z."/>
            <person name="Zhao P."/>
            <person name="Sumathipala N."/>
            <person name="Altincicek B."/>
            <person name="Vilcinskas A."/>
            <person name="Williams M."/>
            <person name="Hultmark D."/>
            <person name="Hetru C."/>
            <person name="Jiang H."/>
            <person name="Grimmelikhuijzen C.J."/>
            <person name="Hauser F."/>
            <person name="Cazzamali G."/>
            <person name="Williamson M."/>
            <person name="Park Y."/>
            <person name="Li B."/>
            <person name="Tanaka Y."/>
            <person name="Predel R."/>
            <person name="Neupert S."/>
            <person name="Schachtner J."/>
            <person name="Verleyen P."/>
            <person name="Raible F."/>
            <person name="Bork P."/>
            <person name="Friedrich M."/>
            <person name="Walden K.K."/>
            <person name="Robertson H.M."/>
            <person name="Angeli S."/>
            <person name="Foret S."/>
            <person name="Bucher G."/>
            <person name="Schuetz S."/>
            <person name="Maleszka R."/>
            <person name="Wimmer E.A."/>
            <person name="Beeman R.W."/>
            <person name="Lorenzen M."/>
            <person name="Tomoyasu Y."/>
            <person name="Miller S.C."/>
            <person name="Grossmann D."/>
            <person name="Bucher G."/>
        </authorList>
    </citation>
    <scope>NUCLEOTIDE SEQUENCE [LARGE SCALE GENOMIC DNA]</scope>
    <source>
        <strain evidence="18 19">Georgia GA2</strain>
    </source>
</reference>
<comment type="catalytic activity">
    <reaction evidence="11">
        <text>D-glucose + ATP = D-glucose 6-phosphate + ADP + H(+)</text>
        <dbReference type="Rhea" id="RHEA:17825"/>
        <dbReference type="ChEBI" id="CHEBI:4167"/>
        <dbReference type="ChEBI" id="CHEBI:15378"/>
        <dbReference type="ChEBI" id="CHEBI:30616"/>
        <dbReference type="ChEBI" id="CHEBI:61548"/>
        <dbReference type="ChEBI" id="CHEBI:456216"/>
        <dbReference type="EC" id="2.7.1.1"/>
    </reaction>
    <physiologicalReaction direction="left-to-right" evidence="11">
        <dbReference type="Rhea" id="RHEA:17826"/>
    </physiologicalReaction>
</comment>
<evidence type="ECO:0000313" key="19">
    <source>
        <dbReference type="Proteomes" id="UP000007266"/>
    </source>
</evidence>
<evidence type="ECO:0000256" key="4">
    <source>
        <dbReference type="ARBA" id="ARBA00022679"/>
    </source>
</evidence>
<dbReference type="InterPro" id="IPR019807">
    <property type="entry name" value="Hexokinase_BS"/>
</dbReference>
<evidence type="ECO:0000313" key="18">
    <source>
        <dbReference type="EMBL" id="KYB29371.1"/>
    </source>
</evidence>
<keyword evidence="15" id="KW-0812">Transmembrane</keyword>
<evidence type="ECO:0000259" key="17">
    <source>
        <dbReference type="Pfam" id="PF03727"/>
    </source>
</evidence>
<dbReference type="GO" id="GO:0019158">
    <property type="term" value="F:mannokinase activity"/>
    <property type="evidence" value="ECO:0007669"/>
    <property type="project" value="RHEA"/>
</dbReference>
<dbReference type="FunFam" id="3.40.367.20:FF:000005">
    <property type="entry name" value="Phosphotransferase"/>
    <property type="match status" value="1"/>
</dbReference>
<comment type="similarity">
    <text evidence="3 14">Belongs to the hexokinase family.</text>
</comment>
<keyword evidence="7 14" id="KW-0067">ATP-binding</keyword>
<dbReference type="Gene3D" id="3.40.367.20">
    <property type="match status" value="1"/>
</dbReference>
<keyword evidence="6 14" id="KW-0418">Kinase</keyword>
<keyword evidence="8 14" id="KW-0324">Glycolysis</keyword>
<comment type="pathway">
    <text evidence="1">Carbohydrate degradation; glycolysis; D-glyceraldehyde 3-phosphate and glycerone phosphate from D-glucose: step 1/4.</text>
</comment>
<comment type="function">
    <text evidence="13">Catalyzes the phosphorylation of various hexoses to hexose 6-phosphate.</text>
</comment>
<keyword evidence="4 14" id="KW-0808">Transferase</keyword>
<dbReference type="UniPathway" id="UPA00109">
    <property type="reaction ID" value="UER00180"/>
</dbReference>
<accession>A0A139WNJ1</accession>
<dbReference type="GO" id="GO:0006096">
    <property type="term" value="P:glycolytic process"/>
    <property type="evidence" value="ECO:0000318"/>
    <property type="project" value="GO_Central"/>
</dbReference>
<dbReference type="PROSITE" id="PS51748">
    <property type="entry name" value="HEXOKINASE_2"/>
    <property type="match status" value="1"/>
</dbReference>
<dbReference type="Pfam" id="PF03727">
    <property type="entry name" value="Hexokinase_2"/>
    <property type="match status" value="1"/>
</dbReference>
<keyword evidence="15" id="KW-1133">Transmembrane helix</keyword>
<evidence type="ECO:0000256" key="14">
    <source>
        <dbReference type="RuleBase" id="RU362007"/>
    </source>
</evidence>
<dbReference type="InterPro" id="IPR022672">
    <property type="entry name" value="Hexokinase_N"/>
</dbReference>
<keyword evidence="19" id="KW-1185">Reference proteome</keyword>
<dbReference type="SUPFAM" id="SSF53067">
    <property type="entry name" value="Actin-like ATPase domain"/>
    <property type="match status" value="2"/>
</dbReference>
<dbReference type="GO" id="GO:0005739">
    <property type="term" value="C:mitochondrion"/>
    <property type="evidence" value="ECO:0000318"/>
    <property type="project" value="GO_Central"/>
</dbReference>
<keyword evidence="15" id="KW-0472">Membrane</keyword>
<comment type="catalytic activity">
    <reaction evidence="10">
        <text>D-fructose + ATP = D-fructose 6-phosphate + ADP + H(+)</text>
        <dbReference type="Rhea" id="RHEA:16125"/>
        <dbReference type="ChEBI" id="CHEBI:15378"/>
        <dbReference type="ChEBI" id="CHEBI:30616"/>
        <dbReference type="ChEBI" id="CHEBI:37721"/>
        <dbReference type="ChEBI" id="CHEBI:61527"/>
        <dbReference type="ChEBI" id="CHEBI:456216"/>
        <dbReference type="EC" id="2.7.1.1"/>
    </reaction>
    <physiologicalReaction direction="left-to-right" evidence="10">
        <dbReference type="Rhea" id="RHEA:16126"/>
    </physiologicalReaction>
</comment>
<dbReference type="GO" id="GO:0008865">
    <property type="term" value="F:fructokinase activity"/>
    <property type="evidence" value="ECO:0000318"/>
    <property type="project" value="GO_Central"/>
</dbReference>
<gene>
    <name evidence="18" type="primary">AUGUSTUS-3.0.2_00319</name>
    <name evidence="18" type="ORF">TcasGA2_TC000319</name>
</gene>
<evidence type="ECO:0000256" key="10">
    <source>
        <dbReference type="ARBA" id="ARBA00047905"/>
    </source>
</evidence>
<dbReference type="FunCoup" id="A0A139WNJ1">
    <property type="interactions" value="344"/>
</dbReference>
<evidence type="ECO:0000256" key="5">
    <source>
        <dbReference type="ARBA" id="ARBA00022741"/>
    </source>
</evidence>
<dbReference type="GO" id="GO:0005829">
    <property type="term" value="C:cytosol"/>
    <property type="evidence" value="ECO:0000318"/>
    <property type="project" value="GO_Central"/>
</dbReference>
<dbReference type="InParanoid" id="A0A139WNJ1"/>
<dbReference type="EC" id="2.7.1.-" evidence="14"/>
<evidence type="ECO:0000256" key="15">
    <source>
        <dbReference type="SAM" id="Phobius"/>
    </source>
</evidence>
<evidence type="ECO:0000256" key="7">
    <source>
        <dbReference type="ARBA" id="ARBA00022840"/>
    </source>
</evidence>
<dbReference type="Proteomes" id="UP000007266">
    <property type="component" value="Linkage group 2"/>
</dbReference>
<dbReference type="InterPro" id="IPR022673">
    <property type="entry name" value="Hexokinase_C"/>
</dbReference>
<feature type="transmembrane region" description="Helical" evidence="15">
    <location>
        <begin position="91"/>
        <end position="112"/>
    </location>
</feature>
<organism evidence="18 19">
    <name type="scientific">Tribolium castaneum</name>
    <name type="common">Red flour beetle</name>
    <dbReference type="NCBI Taxonomy" id="7070"/>
    <lineage>
        <taxon>Eukaryota</taxon>
        <taxon>Metazoa</taxon>
        <taxon>Ecdysozoa</taxon>
        <taxon>Arthropoda</taxon>
        <taxon>Hexapoda</taxon>
        <taxon>Insecta</taxon>
        <taxon>Pterygota</taxon>
        <taxon>Neoptera</taxon>
        <taxon>Endopterygota</taxon>
        <taxon>Coleoptera</taxon>
        <taxon>Polyphaga</taxon>
        <taxon>Cucujiformia</taxon>
        <taxon>Tenebrionidae</taxon>
        <taxon>Tenebrionidae incertae sedis</taxon>
        <taxon>Tribolium</taxon>
    </lineage>
</organism>
<evidence type="ECO:0000256" key="1">
    <source>
        <dbReference type="ARBA" id="ARBA00004888"/>
    </source>
</evidence>
<dbReference type="Pfam" id="PF00349">
    <property type="entry name" value="Hexokinase_1"/>
    <property type="match status" value="1"/>
</dbReference>
<dbReference type="GO" id="GO:0051156">
    <property type="term" value="P:glucose 6-phosphate metabolic process"/>
    <property type="evidence" value="ECO:0000318"/>
    <property type="project" value="GO_Central"/>
</dbReference>
<dbReference type="GO" id="GO:0005524">
    <property type="term" value="F:ATP binding"/>
    <property type="evidence" value="ECO:0007669"/>
    <property type="project" value="UniProtKB-UniRule"/>
</dbReference>
<dbReference type="OMA" id="YPNFEGY"/>
<dbReference type="FunFam" id="3.30.420.40:FF:000095">
    <property type="entry name" value="Phosphotransferase"/>
    <property type="match status" value="1"/>
</dbReference>
<dbReference type="PRINTS" id="PR00475">
    <property type="entry name" value="HEXOKINASE"/>
</dbReference>
<dbReference type="UniPathway" id="UPA00242"/>
<feature type="domain" description="Hexokinase C-terminal" evidence="17">
    <location>
        <begin position="334"/>
        <end position="568"/>
    </location>
</feature>
<dbReference type="GO" id="GO:0001678">
    <property type="term" value="P:intracellular glucose homeostasis"/>
    <property type="evidence" value="ECO:0000318"/>
    <property type="project" value="GO_Central"/>
</dbReference>
<reference evidence="18 19" key="2">
    <citation type="journal article" date="2010" name="Nucleic Acids Res.">
        <title>BeetleBase in 2010: revisions to provide comprehensive genomic information for Tribolium castaneum.</title>
        <authorList>
            <person name="Kim H.S."/>
            <person name="Murphy T."/>
            <person name="Xia J."/>
            <person name="Caragea D."/>
            <person name="Park Y."/>
            <person name="Beeman R.W."/>
            <person name="Lorenzen M.D."/>
            <person name="Butcher S."/>
            <person name="Manak J.R."/>
            <person name="Brown S.J."/>
        </authorList>
    </citation>
    <scope>GENOME REANNOTATION</scope>
    <source>
        <strain evidence="18 19">Georgia GA2</strain>
    </source>
</reference>
<evidence type="ECO:0000256" key="12">
    <source>
        <dbReference type="ARBA" id="ARBA00050361"/>
    </source>
</evidence>
<keyword evidence="5 14" id="KW-0547">Nucleotide-binding</keyword>
<protein>
    <recommendedName>
        <fullName evidence="14">Phosphotransferase</fullName>
        <ecNumber evidence="14">2.7.1.-</ecNumber>
    </recommendedName>
</protein>
<evidence type="ECO:0000256" key="8">
    <source>
        <dbReference type="ARBA" id="ARBA00023152"/>
    </source>
</evidence>
<dbReference type="EMBL" id="KQ971312">
    <property type="protein sequence ID" value="KYB29371.1"/>
    <property type="molecule type" value="Genomic_DNA"/>
</dbReference>
<dbReference type="PANTHER" id="PTHR19443:SF16">
    <property type="entry name" value="HEXOKINASE TYPE 1-RELATED"/>
    <property type="match status" value="1"/>
</dbReference>
<name>A0A139WNJ1_TRICA</name>
<comment type="catalytic activity">
    <reaction evidence="9">
        <text>a D-hexose + ATP = a D-hexose 6-phosphate + ADP + H(+)</text>
        <dbReference type="Rhea" id="RHEA:22740"/>
        <dbReference type="ChEBI" id="CHEBI:4194"/>
        <dbReference type="ChEBI" id="CHEBI:15378"/>
        <dbReference type="ChEBI" id="CHEBI:30616"/>
        <dbReference type="ChEBI" id="CHEBI:229467"/>
        <dbReference type="ChEBI" id="CHEBI:456216"/>
        <dbReference type="EC" id="2.7.1.1"/>
    </reaction>
    <physiologicalReaction direction="left-to-right" evidence="9">
        <dbReference type="Rhea" id="RHEA:22741"/>
    </physiologicalReaction>
</comment>
<comment type="catalytic activity">
    <reaction evidence="12">
        <text>D-mannose + ATP = D-mannose 6-phosphate + ADP + H(+)</text>
        <dbReference type="Rhea" id="RHEA:11028"/>
        <dbReference type="ChEBI" id="CHEBI:4208"/>
        <dbReference type="ChEBI" id="CHEBI:15378"/>
        <dbReference type="ChEBI" id="CHEBI:30616"/>
        <dbReference type="ChEBI" id="CHEBI:58735"/>
        <dbReference type="ChEBI" id="CHEBI:456216"/>
        <dbReference type="EC" id="2.7.1.1"/>
    </reaction>
    <physiologicalReaction direction="left-to-right" evidence="12">
        <dbReference type="Rhea" id="RHEA:11029"/>
    </physiologicalReaction>
</comment>
<evidence type="ECO:0000256" key="3">
    <source>
        <dbReference type="ARBA" id="ARBA00009225"/>
    </source>
</evidence>
<evidence type="ECO:0000256" key="2">
    <source>
        <dbReference type="ARBA" id="ARBA00005028"/>
    </source>
</evidence>
<feature type="domain" description="Hexokinase N-terminal" evidence="16">
    <location>
        <begin position="134"/>
        <end position="328"/>
    </location>
</feature>
<dbReference type="CDD" id="cd24019">
    <property type="entry name" value="ASKHA_NBD_HK_meta"/>
    <property type="match status" value="1"/>
</dbReference>